<accession>A0ABY7FUW5</accession>
<keyword evidence="4" id="KW-1185">Reference proteome</keyword>
<feature type="region of interest" description="Disordered" evidence="2">
    <location>
        <begin position="1"/>
        <end position="25"/>
    </location>
</feature>
<name>A0ABY7FUW5_MYAAR</name>
<protein>
    <submittedName>
        <fullName evidence="3">Uncharacterized protein</fullName>
    </submittedName>
</protein>
<dbReference type="EMBL" id="CP111025">
    <property type="protein sequence ID" value="WAR25985.1"/>
    <property type="molecule type" value="Genomic_DNA"/>
</dbReference>
<dbReference type="Proteomes" id="UP001164746">
    <property type="component" value="Chromosome 14"/>
</dbReference>
<reference evidence="3" key="1">
    <citation type="submission" date="2022-11" db="EMBL/GenBank/DDBJ databases">
        <title>Centuries of genome instability and evolution in soft-shell clam transmissible cancer (bioRxiv).</title>
        <authorList>
            <person name="Hart S.F.M."/>
            <person name="Yonemitsu M.A."/>
            <person name="Giersch R.M."/>
            <person name="Beal B.F."/>
            <person name="Arriagada G."/>
            <person name="Davis B.W."/>
            <person name="Ostrander E.A."/>
            <person name="Goff S.P."/>
            <person name="Metzger M.J."/>
        </authorList>
    </citation>
    <scope>NUCLEOTIDE SEQUENCE</scope>
    <source>
        <strain evidence="3">MELC-2E11</strain>
        <tissue evidence="3">Siphon/mantle</tissue>
    </source>
</reference>
<proteinExistence type="predicted"/>
<evidence type="ECO:0000256" key="2">
    <source>
        <dbReference type="SAM" id="MobiDB-lite"/>
    </source>
</evidence>
<keyword evidence="1" id="KW-0175">Coiled coil</keyword>
<evidence type="ECO:0000313" key="3">
    <source>
        <dbReference type="EMBL" id="WAR25985.1"/>
    </source>
</evidence>
<gene>
    <name evidence="3" type="ORF">MAR_011689</name>
</gene>
<evidence type="ECO:0000256" key="1">
    <source>
        <dbReference type="SAM" id="Coils"/>
    </source>
</evidence>
<feature type="compositionally biased region" description="Basic and acidic residues" evidence="2">
    <location>
        <begin position="13"/>
        <end position="25"/>
    </location>
</feature>
<sequence length="135" mass="15594">MEKENEPQTLELKQTEEALTKERDDKKTIRCLRRDLKRANNTISELQKAKRACAHRQIQPQMTAGFSDSSATASQSLKHMENALNEFGEVLKANMDYFFLFKITRENPHLPSEISTEKISRSISRCMRVPHEIAT</sequence>
<evidence type="ECO:0000313" key="4">
    <source>
        <dbReference type="Proteomes" id="UP001164746"/>
    </source>
</evidence>
<feature type="coiled-coil region" evidence="1">
    <location>
        <begin position="29"/>
        <end position="56"/>
    </location>
</feature>
<organism evidence="3 4">
    <name type="scientific">Mya arenaria</name>
    <name type="common">Soft-shell clam</name>
    <dbReference type="NCBI Taxonomy" id="6604"/>
    <lineage>
        <taxon>Eukaryota</taxon>
        <taxon>Metazoa</taxon>
        <taxon>Spiralia</taxon>
        <taxon>Lophotrochozoa</taxon>
        <taxon>Mollusca</taxon>
        <taxon>Bivalvia</taxon>
        <taxon>Autobranchia</taxon>
        <taxon>Heteroconchia</taxon>
        <taxon>Euheterodonta</taxon>
        <taxon>Imparidentia</taxon>
        <taxon>Neoheterodontei</taxon>
        <taxon>Myida</taxon>
        <taxon>Myoidea</taxon>
        <taxon>Myidae</taxon>
        <taxon>Mya</taxon>
    </lineage>
</organism>